<dbReference type="EMBL" id="CM042010">
    <property type="protein sequence ID" value="KAI3781898.1"/>
    <property type="molecule type" value="Genomic_DNA"/>
</dbReference>
<sequence length="81" mass="9151">MKLVLYINSIMYIHGKKREYMKVKGMNMDSISGDIGFLGALIRIWFSFKRLFIAVMAKDLSIMIASIGADSQLAYVVVDVN</sequence>
<evidence type="ECO:0000313" key="1">
    <source>
        <dbReference type="EMBL" id="KAI3781898.1"/>
    </source>
</evidence>
<name>A0ACB9GEJ1_CICIN</name>
<accession>A0ACB9GEJ1</accession>
<keyword evidence="2" id="KW-1185">Reference proteome</keyword>
<proteinExistence type="predicted"/>
<comment type="caution">
    <text evidence="1">The sequence shown here is derived from an EMBL/GenBank/DDBJ whole genome shotgun (WGS) entry which is preliminary data.</text>
</comment>
<evidence type="ECO:0000313" key="2">
    <source>
        <dbReference type="Proteomes" id="UP001055811"/>
    </source>
</evidence>
<organism evidence="1 2">
    <name type="scientific">Cichorium intybus</name>
    <name type="common">Chicory</name>
    <dbReference type="NCBI Taxonomy" id="13427"/>
    <lineage>
        <taxon>Eukaryota</taxon>
        <taxon>Viridiplantae</taxon>
        <taxon>Streptophyta</taxon>
        <taxon>Embryophyta</taxon>
        <taxon>Tracheophyta</taxon>
        <taxon>Spermatophyta</taxon>
        <taxon>Magnoliopsida</taxon>
        <taxon>eudicotyledons</taxon>
        <taxon>Gunneridae</taxon>
        <taxon>Pentapetalae</taxon>
        <taxon>asterids</taxon>
        <taxon>campanulids</taxon>
        <taxon>Asterales</taxon>
        <taxon>Asteraceae</taxon>
        <taxon>Cichorioideae</taxon>
        <taxon>Cichorieae</taxon>
        <taxon>Cichoriinae</taxon>
        <taxon>Cichorium</taxon>
    </lineage>
</organism>
<reference evidence="1 2" key="2">
    <citation type="journal article" date="2022" name="Mol. Ecol. Resour.">
        <title>The genomes of chicory, endive, great burdock and yacon provide insights into Asteraceae paleo-polyploidization history and plant inulin production.</title>
        <authorList>
            <person name="Fan W."/>
            <person name="Wang S."/>
            <person name="Wang H."/>
            <person name="Wang A."/>
            <person name="Jiang F."/>
            <person name="Liu H."/>
            <person name="Zhao H."/>
            <person name="Xu D."/>
            <person name="Zhang Y."/>
        </authorList>
    </citation>
    <scope>NUCLEOTIDE SEQUENCE [LARGE SCALE GENOMIC DNA]</scope>
    <source>
        <strain evidence="2">cv. Punajuju</strain>
        <tissue evidence="1">Leaves</tissue>
    </source>
</reference>
<dbReference type="Proteomes" id="UP001055811">
    <property type="component" value="Linkage Group LG02"/>
</dbReference>
<protein>
    <submittedName>
        <fullName evidence="1">Uncharacterized protein</fullName>
    </submittedName>
</protein>
<gene>
    <name evidence="1" type="ORF">L2E82_11926</name>
</gene>
<reference evidence="2" key="1">
    <citation type="journal article" date="2022" name="Mol. Ecol. Resour.">
        <title>The genomes of chicory, endive, great burdock and yacon provide insights into Asteraceae palaeo-polyploidization history and plant inulin production.</title>
        <authorList>
            <person name="Fan W."/>
            <person name="Wang S."/>
            <person name="Wang H."/>
            <person name="Wang A."/>
            <person name="Jiang F."/>
            <person name="Liu H."/>
            <person name="Zhao H."/>
            <person name="Xu D."/>
            <person name="Zhang Y."/>
        </authorList>
    </citation>
    <scope>NUCLEOTIDE SEQUENCE [LARGE SCALE GENOMIC DNA]</scope>
    <source>
        <strain evidence="2">cv. Punajuju</strain>
    </source>
</reference>